<dbReference type="KEGG" id="pzh:CX676_14315"/>
<dbReference type="InterPro" id="IPR051054">
    <property type="entry name" value="SorC_transcr_regulators"/>
</dbReference>
<dbReference type="Pfam" id="PF04198">
    <property type="entry name" value="Sugar-bind"/>
    <property type="match status" value="1"/>
</dbReference>
<dbReference type="PANTHER" id="PTHR34294">
    <property type="entry name" value="TRANSCRIPTIONAL REGULATOR-RELATED"/>
    <property type="match status" value="1"/>
</dbReference>
<dbReference type="RefSeq" id="WP_101753223.1">
    <property type="nucleotide sequence ID" value="NZ_CP025430.1"/>
</dbReference>
<dbReference type="InterPro" id="IPR000835">
    <property type="entry name" value="HTH_MarR-typ"/>
</dbReference>
<keyword evidence="2" id="KW-0805">Transcription regulation</keyword>
<dbReference type="InterPro" id="IPR036388">
    <property type="entry name" value="WH-like_DNA-bd_sf"/>
</dbReference>
<proteinExistence type="inferred from homology"/>
<dbReference type="GO" id="GO:0003677">
    <property type="term" value="F:DNA binding"/>
    <property type="evidence" value="ECO:0007669"/>
    <property type="project" value="UniProtKB-KW"/>
</dbReference>
<keyword evidence="4" id="KW-0804">Transcription</keyword>
<evidence type="ECO:0000313" key="8">
    <source>
        <dbReference type="Proteomes" id="UP000234530"/>
    </source>
</evidence>
<dbReference type="EMBL" id="CP025430">
    <property type="protein sequence ID" value="AUH65198.1"/>
    <property type="molecule type" value="Genomic_DNA"/>
</dbReference>
<dbReference type="GO" id="GO:0030246">
    <property type="term" value="F:carbohydrate binding"/>
    <property type="evidence" value="ECO:0007669"/>
    <property type="project" value="InterPro"/>
</dbReference>
<dbReference type="InterPro" id="IPR037171">
    <property type="entry name" value="NagB/RpiA_transferase-like"/>
</dbReference>
<sequence>MSVEDRKQEQMARAAWLSFVAGQTQDEIAAQMGISRQSVQRMVAQAQAAGLVKVRIDHPFADCLDLAARLRRQAGLQFCEVVPADARGAGMAIAVADCIETWLRRSDPLIAAFGTGRTLRSGVEQMSRVDCAQHRIVSLTGNIATDGSTAYYNVLFSLSERVTARSYPLVVPVIASSAAEREALNGQAGIARVIEMTQAASVAFVGIGTIGPDAPLVLDGFLTSAEIETLRSAGAVGEIVGWAYDAEGRLIDSELMQRVASPPIPSRESTLVIAAAMGAAKHQAIRGALRGGLVNGLITDTETAEFLLKS</sequence>
<dbReference type="Proteomes" id="UP000234530">
    <property type="component" value="Chromosome"/>
</dbReference>
<dbReference type="PANTHER" id="PTHR34294:SF1">
    <property type="entry name" value="TRANSCRIPTIONAL REGULATOR LSRR"/>
    <property type="match status" value="1"/>
</dbReference>
<evidence type="ECO:0000256" key="3">
    <source>
        <dbReference type="ARBA" id="ARBA00023125"/>
    </source>
</evidence>
<dbReference type="GO" id="GO:0003700">
    <property type="term" value="F:DNA-binding transcription factor activity"/>
    <property type="evidence" value="ECO:0007669"/>
    <property type="project" value="InterPro"/>
</dbReference>
<evidence type="ECO:0000256" key="4">
    <source>
        <dbReference type="ARBA" id="ARBA00023163"/>
    </source>
</evidence>
<reference evidence="7 8" key="1">
    <citation type="journal article" date="2013" name="Antonie Van Leeuwenhoek">
        <title>Paracoccus zhejiangensis sp. nov., isolated from activated sludge in wastewater-treatment system.</title>
        <authorList>
            <person name="Wu Z.G."/>
            <person name="Zhang D.F."/>
            <person name="Liu Y.L."/>
            <person name="Wang F."/>
            <person name="Jiang X."/>
            <person name="Li C."/>
            <person name="Li S.P."/>
            <person name="Hong Q."/>
            <person name="Li W.J."/>
        </authorList>
    </citation>
    <scope>NUCLEOTIDE SEQUENCE [LARGE SCALE GENOMIC DNA]</scope>
    <source>
        <strain evidence="7 8">J6</strain>
    </source>
</reference>
<evidence type="ECO:0000256" key="2">
    <source>
        <dbReference type="ARBA" id="ARBA00023015"/>
    </source>
</evidence>
<evidence type="ECO:0000256" key="1">
    <source>
        <dbReference type="ARBA" id="ARBA00010466"/>
    </source>
</evidence>
<dbReference type="OrthoDB" id="7065657at2"/>
<gene>
    <name evidence="7" type="ORF">CX676_14315</name>
</gene>
<keyword evidence="8" id="KW-1185">Reference proteome</keyword>
<dbReference type="Pfam" id="PF12802">
    <property type="entry name" value="MarR_2"/>
    <property type="match status" value="1"/>
</dbReference>
<comment type="similarity">
    <text evidence="1">Belongs to the SorC transcriptional regulatory family.</text>
</comment>
<feature type="domain" description="HTH marR-type" evidence="6">
    <location>
        <begin position="17"/>
        <end position="55"/>
    </location>
</feature>
<dbReference type="Gene3D" id="3.40.50.1360">
    <property type="match status" value="1"/>
</dbReference>
<dbReference type="AlphaFoldDB" id="A0A2H5F0W4"/>
<evidence type="ECO:0000313" key="7">
    <source>
        <dbReference type="EMBL" id="AUH65198.1"/>
    </source>
</evidence>
<evidence type="ECO:0000259" key="5">
    <source>
        <dbReference type="Pfam" id="PF04198"/>
    </source>
</evidence>
<name>A0A2H5F0W4_9RHOB</name>
<evidence type="ECO:0000259" key="6">
    <source>
        <dbReference type="Pfam" id="PF12802"/>
    </source>
</evidence>
<protein>
    <submittedName>
        <fullName evidence="7">DNA-binding transcriptional regulator</fullName>
    </submittedName>
</protein>
<dbReference type="Gene3D" id="1.10.10.10">
    <property type="entry name" value="Winged helix-like DNA-binding domain superfamily/Winged helix DNA-binding domain"/>
    <property type="match status" value="1"/>
</dbReference>
<dbReference type="InterPro" id="IPR007324">
    <property type="entry name" value="Sugar-bd_dom_put"/>
</dbReference>
<accession>A0A2H5F0W4</accession>
<keyword evidence="3 7" id="KW-0238">DNA-binding</keyword>
<organism evidence="7 8">
    <name type="scientific">Paracoccus zhejiangensis</name>
    <dbReference type="NCBI Taxonomy" id="1077935"/>
    <lineage>
        <taxon>Bacteria</taxon>
        <taxon>Pseudomonadati</taxon>
        <taxon>Pseudomonadota</taxon>
        <taxon>Alphaproteobacteria</taxon>
        <taxon>Rhodobacterales</taxon>
        <taxon>Paracoccaceae</taxon>
        <taxon>Paracoccus</taxon>
    </lineage>
</organism>
<feature type="domain" description="Sugar-binding" evidence="5">
    <location>
        <begin position="59"/>
        <end position="309"/>
    </location>
</feature>
<dbReference type="SUPFAM" id="SSF100950">
    <property type="entry name" value="NagB/RpiA/CoA transferase-like"/>
    <property type="match status" value="1"/>
</dbReference>